<evidence type="ECO:0000256" key="5">
    <source>
        <dbReference type="SAM" id="MobiDB-lite"/>
    </source>
</evidence>
<proteinExistence type="inferred from homology"/>
<feature type="compositionally biased region" description="Low complexity" evidence="5">
    <location>
        <begin position="441"/>
        <end position="452"/>
    </location>
</feature>
<evidence type="ECO:0000256" key="4">
    <source>
        <dbReference type="RuleBase" id="RU361214"/>
    </source>
</evidence>
<feature type="region of interest" description="Disordered" evidence="5">
    <location>
        <begin position="358"/>
        <end position="491"/>
    </location>
</feature>
<keyword evidence="3 4" id="KW-0072">Autophagy</keyword>
<dbReference type="GO" id="GO:0005829">
    <property type="term" value="C:cytosol"/>
    <property type="evidence" value="ECO:0007669"/>
    <property type="project" value="TreeGrafter"/>
</dbReference>
<evidence type="ECO:0000313" key="8">
    <source>
        <dbReference type="Proteomes" id="UP001217918"/>
    </source>
</evidence>
<dbReference type="Gene3D" id="3.30.900.10">
    <property type="entry name" value="HORMA domain"/>
    <property type="match status" value="1"/>
</dbReference>
<feature type="region of interest" description="Disordered" evidence="5">
    <location>
        <begin position="525"/>
        <end position="597"/>
    </location>
</feature>
<gene>
    <name evidence="7" type="ORF">P8C59_009454</name>
</gene>
<feature type="domain" description="Autophagy-related protein 13 N-terminal" evidence="6">
    <location>
        <begin position="15"/>
        <end position="250"/>
    </location>
</feature>
<dbReference type="InterPro" id="IPR036570">
    <property type="entry name" value="HORMA_dom_sf"/>
</dbReference>
<sequence length="683" mass="73532">MGPTRESVKKLDQIIQNFHSKAAVLILQSRMHTTPAGDRKQSKWFQIETNDVDEFRDDFKIWRQAGSFDNRPPPMIIETYIDASRLSNGQSLVILDENGKRWDALEVLNSSESSSAEGSPPRLRERNTEIVLERWRIELRCLPTDEPGEFGPSLPTIYKRSIVFFRSLFTITRVMPCWKLAQQSMAKTGHPALQVKCRFRTAEPDYLSYDPLRLPLFDGRDVVTEYMFGDLEVPVGRLYASVSYRNDCSFRVDDSESLLSSRFTGVDENFFRPTMAINRPPQPGSGLLAEAGAGGSSGSLQNDDDNISDFLKALDSRKTLQSFDTTKKGESFAAKRTAAQLSKFHLMKDSNNALTESMTSSMHLHRSSSSSSRQLQNVPAMTRLRQGARNPDIGEEMTDDDEDGDDDDDDDDDEGAPVSQEGTRAIEIPLSPRVLQHGTFSSARRSSSVAQREQPRRAARRDQDAMADADMLPGQRSISLGAGERGEAPTLSTLLGRQAAAGVGAGGQGAGAGVLQPPAEIRAAAAAAAALGKPSLSPGAHARGGSGDSPGQLFPSASGHRGTLRYNQGGALGSDSGSRPSPQPSSRESFSGGRYAASQARGGLGVVGGVGGEEGDTDEPLVFAMSELERDSRRSLDEARALGVVGLGGRRGGGRGGGEGSGSASDSRDKGGFEPRGVTKRGW</sequence>
<evidence type="ECO:0000313" key="7">
    <source>
        <dbReference type="EMBL" id="KAK2075320.1"/>
    </source>
</evidence>
<comment type="similarity">
    <text evidence="1 4">Belongs to the ATG13 family. Fungi subfamily.</text>
</comment>
<dbReference type="GO" id="GO:0034727">
    <property type="term" value="P:piecemeal microautophagy of the nucleus"/>
    <property type="evidence" value="ECO:0007669"/>
    <property type="project" value="TreeGrafter"/>
</dbReference>
<accession>A0AAD9IEH3</accession>
<dbReference type="EMBL" id="JAQQPM010000009">
    <property type="protein sequence ID" value="KAK2075320.1"/>
    <property type="molecule type" value="Genomic_DNA"/>
</dbReference>
<dbReference type="GO" id="GO:0000423">
    <property type="term" value="P:mitophagy"/>
    <property type="evidence" value="ECO:0007669"/>
    <property type="project" value="TreeGrafter"/>
</dbReference>
<name>A0AAD9IEH3_9PEZI</name>
<dbReference type="GO" id="GO:1990316">
    <property type="term" value="C:Atg1/ULK1 kinase complex"/>
    <property type="evidence" value="ECO:0007669"/>
    <property type="project" value="InterPro"/>
</dbReference>
<feature type="compositionally biased region" description="Basic and acidic residues" evidence="5">
    <location>
        <begin position="630"/>
        <end position="640"/>
    </location>
</feature>
<evidence type="ECO:0000256" key="3">
    <source>
        <dbReference type="ARBA" id="ARBA00023006"/>
    </source>
</evidence>
<reference evidence="7" key="1">
    <citation type="journal article" date="2023" name="Mol. Plant Microbe Interact.">
        <title>Elucidating the Obligate Nature and Biological Capacity of an Invasive Fungal Corn Pathogen.</title>
        <authorList>
            <person name="MacCready J.S."/>
            <person name="Roggenkamp E.M."/>
            <person name="Gdanetz K."/>
            <person name="Chilvers M.I."/>
        </authorList>
    </citation>
    <scope>NUCLEOTIDE SEQUENCE</scope>
    <source>
        <strain evidence="7">PM02</strain>
    </source>
</reference>
<comment type="caution">
    <text evidence="7">The sequence shown here is derived from an EMBL/GenBank/DDBJ whole genome shotgun (WGS) entry which is preliminary data.</text>
</comment>
<evidence type="ECO:0000256" key="1">
    <source>
        <dbReference type="ARBA" id="ARBA00005246"/>
    </source>
</evidence>
<feature type="compositionally biased region" description="Basic and acidic residues" evidence="5">
    <location>
        <begin position="453"/>
        <end position="464"/>
    </location>
</feature>
<keyword evidence="8" id="KW-1185">Reference proteome</keyword>
<feature type="compositionally biased region" description="Acidic residues" evidence="5">
    <location>
        <begin position="393"/>
        <end position="415"/>
    </location>
</feature>
<feature type="region of interest" description="Disordered" evidence="5">
    <location>
        <begin position="279"/>
        <end position="302"/>
    </location>
</feature>
<dbReference type="Pfam" id="PF10033">
    <property type="entry name" value="ATG13"/>
    <property type="match status" value="1"/>
</dbReference>
<dbReference type="GO" id="GO:0000407">
    <property type="term" value="C:phagophore assembly site"/>
    <property type="evidence" value="ECO:0007669"/>
    <property type="project" value="TreeGrafter"/>
</dbReference>
<dbReference type="PANTHER" id="PTHR13430">
    <property type="match status" value="1"/>
</dbReference>
<feature type="compositionally biased region" description="Low complexity" evidence="5">
    <location>
        <begin position="573"/>
        <end position="592"/>
    </location>
</feature>
<feature type="region of interest" description="Disordered" evidence="5">
    <location>
        <begin position="630"/>
        <end position="683"/>
    </location>
</feature>
<feature type="compositionally biased region" description="Gly residues" evidence="5">
    <location>
        <begin position="645"/>
        <end position="661"/>
    </location>
</feature>
<protein>
    <recommendedName>
        <fullName evidence="2 4">Autophagy-related protein 13</fullName>
    </recommendedName>
</protein>
<dbReference type="InterPro" id="IPR018731">
    <property type="entry name" value="Atg13_N"/>
</dbReference>
<dbReference type="PANTHER" id="PTHR13430:SF4">
    <property type="entry name" value="AUTOPHAGY-RELATED PROTEIN 13"/>
    <property type="match status" value="1"/>
</dbReference>
<evidence type="ECO:0000259" key="6">
    <source>
        <dbReference type="Pfam" id="PF10033"/>
    </source>
</evidence>
<organism evidence="7 8">
    <name type="scientific">Phyllachora maydis</name>
    <dbReference type="NCBI Taxonomy" id="1825666"/>
    <lineage>
        <taxon>Eukaryota</taxon>
        <taxon>Fungi</taxon>
        <taxon>Dikarya</taxon>
        <taxon>Ascomycota</taxon>
        <taxon>Pezizomycotina</taxon>
        <taxon>Sordariomycetes</taxon>
        <taxon>Sordariomycetidae</taxon>
        <taxon>Phyllachorales</taxon>
        <taxon>Phyllachoraceae</taxon>
        <taxon>Phyllachora</taxon>
    </lineage>
</organism>
<dbReference type="Proteomes" id="UP001217918">
    <property type="component" value="Unassembled WGS sequence"/>
</dbReference>
<dbReference type="InterPro" id="IPR040182">
    <property type="entry name" value="ATG13"/>
</dbReference>
<dbReference type="GO" id="GO:0034497">
    <property type="term" value="P:protein localization to phagophore assembly site"/>
    <property type="evidence" value="ECO:0007669"/>
    <property type="project" value="TreeGrafter"/>
</dbReference>
<evidence type="ECO:0000256" key="2">
    <source>
        <dbReference type="ARBA" id="ARBA00013801"/>
    </source>
</evidence>
<dbReference type="Gene3D" id="6.10.140.1900">
    <property type="match status" value="1"/>
</dbReference>
<dbReference type="AlphaFoldDB" id="A0AAD9IEH3"/>
<feature type="compositionally biased region" description="Low complexity" evidence="5">
    <location>
        <begin position="358"/>
        <end position="376"/>
    </location>
</feature>